<organism evidence="2 3">
    <name type="scientific">Colletotrichum orchidophilum</name>
    <dbReference type="NCBI Taxonomy" id="1209926"/>
    <lineage>
        <taxon>Eukaryota</taxon>
        <taxon>Fungi</taxon>
        <taxon>Dikarya</taxon>
        <taxon>Ascomycota</taxon>
        <taxon>Pezizomycotina</taxon>
        <taxon>Sordariomycetes</taxon>
        <taxon>Hypocreomycetidae</taxon>
        <taxon>Glomerellales</taxon>
        <taxon>Glomerellaceae</taxon>
        <taxon>Colletotrichum</taxon>
    </lineage>
</organism>
<dbReference type="Proteomes" id="UP000176998">
    <property type="component" value="Unassembled WGS sequence"/>
</dbReference>
<feature type="region of interest" description="Disordered" evidence="1">
    <location>
        <begin position="1"/>
        <end position="36"/>
    </location>
</feature>
<evidence type="ECO:0000313" key="3">
    <source>
        <dbReference type="Proteomes" id="UP000176998"/>
    </source>
</evidence>
<dbReference type="GeneID" id="34563448"/>
<sequence>MRQLDLETEHRDLGLGSRSNNGEENPDKLPPLSAPLADGWSTPETMKPSPINCPRNMVSFFDASIRRMEEQPPAQWYFGLKTFAAAAVAHYDFRQGGVGLGDRGGLRSSFCQESKFTSDSIMNEVSQDFDDNDETRVNNNMGVTVLHRSLKQILHATRGSLEFRNQEYRPLRAYCEAFYTYACEDCNESLVWAHAQLDFEGQRASRSSATKG</sequence>
<proteinExistence type="predicted"/>
<gene>
    <name evidence="2" type="ORF">CORC01_10310</name>
</gene>
<comment type="caution">
    <text evidence="2">The sequence shown here is derived from an EMBL/GenBank/DDBJ whole genome shotgun (WGS) entry which is preliminary data.</text>
</comment>
<dbReference type="OrthoDB" id="3885310at2759"/>
<accession>A0A1G4AZB9</accession>
<dbReference type="RefSeq" id="XP_022471545.1">
    <property type="nucleotide sequence ID" value="XM_022621938.1"/>
</dbReference>
<keyword evidence="3" id="KW-1185">Reference proteome</keyword>
<dbReference type="EMBL" id="MJBS01000101">
    <property type="protein sequence ID" value="OHE94382.1"/>
    <property type="molecule type" value="Genomic_DNA"/>
</dbReference>
<evidence type="ECO:0000256" key="1">
    <source>
        <dbReference type="SAM" id="MobiDB-lite"/>
    </source>
</evidence>
<evidence type="ECO:0000313" key="2">
    <source>
        <dbReference type="EMBL" id="OHE94382.1"/>
    </source>
</evidence>
<dbReference type="AlphaFoldDB" id="A0A1G4AZB9"/>
<reference evidence="2 3" key="1">
    <citation type="submission" date="2016-09" db="EMBL/GenBank/DDBJ databases">
        <authorList>
            <person name="Capua I."/>
            <person name="De Benedictis P."/>
            <person name="Joannis T."/>
            <person name="Lombin L.H."/>
            <person name="Cattoli G."/>
        </authorList>
    </citation>
    <scope>NUCLEOTIDE SEQUENCE [LARGE SCALE GENOMIC DNA]</scope>
    <source>
        <strain evidence="2 3">IMI 309357</strain>
    </source>
</reference>
<name>A0A1G4AZB9_9PEZI</name>
<feature type="compositionally biased region" description="Basic and acidic residues" evidence="1">
    <location>
        <begin position="1"/>
        <end position="13"/>
    </location>
</feature>
<protein>
    <submittedName>
        <fullName evidence="2">Uncharacterized protein</fullName>
    </submittedName>
</protein>